<name>A0A1C2EFY1_9PSED</name>
<dbReference type="EMBL" id="MDEN01000037">
    <property type="protein sequence ID" value="OCX25919.1"/>
    <property type="molecule type" value="Genomic_DNA"/>
</dbReference>
<gene>
    <name evidence="2" type="ORF">BBI10_00230</name>
</gene>
<dbReference type="Pfam" id="PF24745">
    <property type="entry name" value="DUF7693"/>
    <property type="match status" value="1"/>
</dbReference>
<organism evidence="2 3">
    <name type="scientific">Pseudomonas graminis</name>
    <dbReference type="NCBI Taxonomy" id="158627"/>
    <lineage>
        <taxon>Bacteria</taxon>
        <taxon>Pseudomonadati</taxon>
        <taxon>Pseudomonadota</taxon>
        <taxon>Gammaproteobacteria</taxon>
        <taxon>Pseudomonadales</taxon>
        <taxon>Pseudomonadaceae</taxon>
        <taxon>Pseudomonas</taxon>
    </lineage>
</organism>
<proteinExistence type="predicted"/>
<dbReference type="Proteomes" id="UP000095143">
    <property type="component" value="Unassembled WGS sequence"/>
</dbReference>
<reference evidence="2 3" key="1">
    <citation type="submission" date="2016-08" db="EMBL/GenBank/DDBJ databases">
        <title>Whole genome sequence of Pseudomonas graminis strain UASWS1507, a potential biological control agent for agriculture.</title>
        <authorList>
            <person name="Crovadore J."/>
            <person name="Calmin G."/>
            <person name="Chablais R."/>
            <person name="Cochard B."/>
            <person name="Lefort F."/>
        </authorList>
    </citation>
    <scope>NUCLEOTIDE SEQUENCE [LARGE SCALE GENOMIC DNA]</scope>
    <source>
        <strain evidence="2 3">UASWS1507</strain>
    </source>
</reference>
<evidence type="ECO:0000313" key="3">
    <source>
        <dbReference type="Proteomes" id="UP000095143"/>
    </source>
</evidence>
<evidence type="ECO:0000313" key="2">
    <source>
        <dbReference type="EMBL" id="OCX25919.1"/>
    </source>
</evidence>
<feature type="domain" description="DUF7693" evidence="1">
    <location>
        <begin position="6"/>
        <end position="102"/>
    </location>
</feature>
<dbReference type="InterPro" id="IPR056110">
    <property type="entry name" value="DUF7693"/>
</dbReference>
<evidence type="ECO:0000259" key="1">
    <source>
        <dbReference type="Pfam" id="PF24745"/>
    </source>
</evidence>
<dbReference type="AlphaFoldDB" id="A0A1C2EFY1"/>
<protein>
    <recommendedName>
        <fullName evidence="1">DUF7693 domain-containing protein</fullName>
    </recommendedName>
</protein>
<sequence>MSAEPLTARDTCQVLRDIALGIRVMRRVDGNAQVQTDSGLMTVDADGWLITFYKEHNALDHCDRCLSPEGRAYMFDARQRYGTDPLELLSTWERGQLETLLSLI</sequence>
<comment type="caution">
    <text evidence="2">The sequence shown here is derived from an EMBL/GenBank/DDBJ whole genome shotgun (WGS) entry which is preliminary data.</text>
</comment>
<dbReference type="RefSeq" id="WP_065986020.1">
    <property type="nucleotide sequence ID" value="NZ_MDEN01000037.1"/>
</dbReference>
<accession>A0A1C2EFY1</accession>
<dbReference type="OrthoDB" id="7000909at2"/>